<evidence type="ECO:0000313" key="8">
    <source>
        <dbReference type="Proteomes" id="UP000243975"/>
    </source>
</evidence>
<proteinExistence type="predicted"/>
<dbReference type="AlphaFoldDB" id="A0A124SEV7"/>
<organism evidence="7 8">
    <name type="scientific">Cynara cardunculus var. scolymus</name>
    <name type="common">Globe artichoke</name>
    <name type="synonym">Cynara scolymus</name>
    <dbReference type="NCBI Taxonomy" id="59895"/>
    <lineage>
        <taxon>Eukaryota</taxon>
        <taxon>Viridiplantae</taxon>
        <taxon>Streptophyta</taxon>
        <taxon>Embryophyta</taxon>
        <taxon>Tracheophyta</taxon>
        <taxon>Spermatophyta</taxon>
        <taxon>Magnoliopsida</taxon>
        <taxon>eudicotyledons</taxon>
        <taxon>Gunneridae</taxon>
        <taxon>Pentapetalae</taxon>
        <taxon>asterids</taxon>
        <taxon>campanulids</taxon>
        <taxon>Asterales</taxon>
        <taxon>Asteraceae</taxon>
        <taxon>Carduoideae</taxon>
        <taxon>Cardueae</taxon>
        <taxon>Carduinae</taxon>
        <taxon>Cynara</taxon>
    </lineage>
</organism>
<keyword evidence="3" id="KW-1133">Transmembrane helix</keyword>
<feature type="compositionally biased region" description="Low complexity" evidence="5">
    <location>
        <begin position="74"/>
        <end position="84"/>
    </location>
</feature>
<dbReference type="Gene3D" id="1.10.287.110">
    <property type="entry name" value="DnaJ domain"/>
    <property type="match status" value="2"/>
</dbReference>
<feature type="compositionally biased region" description="Polar residues" evidence="5">
    <location>
        <begin position="55"/>
        <end position="64"/>
    </location>
</feature>
<accession>A0A124SEV7</accession>
<evidence type="ECO:0000313" key="7">
    <source>
        <dbReference type="EMBL" id="KVI01291.1"/>
    </source>
</evidence>
<dbReference type="STRING" id="59895.A0A124SEV7"/>
<dbReference type="CDD" id="cd06257">
    <property type="entry name" value="DnaJ"/>
    <property type="match status" value="2"/>
</dbReference>
<evidence type="ECO:0000256" key="4">
    <source>
        <dbReference type="ARBA" id="ARBA00023136"/>
    </source>
</evidence>
<dbReference type="InterPro" id="IPR019734">
    <property type="entry name" value="TPR_rpt"/>
</dbReference>
<dbReference type="PROSITE" id="PS50076">
    <property type="entry name" value="DNAJ_2"/>
    <property type="match status" value="2"/>
</dbReference>
<dbReference type="InterPro" id="IPR001623">
    <property type="entry name" value="DnaJ_domain"/>
</dbReference>
<dbReference type="Gramene" id="KVI01291">
    <property type="protein sequence ID" value="KVI01291"/>
    <property type="gene ID" value="Ccrd_020428"/>
</dbReference>
<feature type="region of interest" description="Disordered" evidence="5">
    <location>
        <begin position="48"/>
        <end position="86"/>
    </location>
</feature>
<evidence type="ECO:0000256" key="5">
    <source>
        <dbReference type="SAM" id="MobiDB-lite"/>
    </source>
</evidence>
<comment type="caution">
    <text evidence="7">The sequence shown here is derived from an EMBL/GenBank/DDBJ whole genome shotgun (WGS) entry which is preliminary data.</text>
</comment>
<dbReference type="Pfam" id="PF00226">
    <property type="entry name" value="DnaJ"/>
    <property type="match status" value="2"/>
</dbReference>
<gene>
    <name evidence="7" type="ORF">Ccrd_020428</name>
</gene>
<evidence type="ECO:0000256" key="3">
    <source>
        <dbReference type="ARBA" id="ARBA00022989"/>
    </source>
</evidence>
<feature type="domain" description="J" evidence="6">
    <location>
        <begin position="101"/>
        <end position="165"/>
    </location>
</feature>
<evidence type="ECO:0000256" key="2">
    <source>
        <dbReference type="ARBA" id="ARBA00022692"/>
    </source>
</evidence>
<keyword evidence="8" id="KW-1185">Reference proteome</keyword>
<protein>
    <submittedName>
        <fullName evidence="7">DnaJ domain-containing protein</fullName>
    </submittedName>
</protein>
<dbReference type="GO" id="GO:0030544">
    <property type="term" value="F:Hsp70 protein binding"/>
    <property type="evidence" value="ECO:0007669"/>
    <property type="project" value="TreeGrafter"/>
</dbReference>
<sequence length="689" mass="76964">MDGNKDEALTCLKIGKDALRLNDRARALKFISKAKRLDPSLSVDDLLSTLEGNPANKSPESGDSSGVRRRVPATGSSTSSGSGTYTEEQITIVTEIRRKKDFYDILDLEKTCSVEDVRKAYRKLSLKVHPDKNNAPGSDEAFKKVSMAFKCLSVDVDRKRYDSIRSDDDEPVYHKHTTEHDVHQEFGNGVYYDGHGEDGDAETIFRNFFYGETNHQPTTTTRCTGNCMGTRTADNGLGGFDLDVVVQFLLVVLAAVACLLAFEAMFKQSYDEMDGNKDEALKCLKIGKDALGLGDRARALKFISKAQRLDPSLPVDDLLSTLEGNPTNESSKSPESGAGDGDSSGVRRRVPTTGSSSGLGLGSGSGLGSCTAEQITIVREIRRKKDYYDILGLEKSCSVEDARKAYRKLSLKVHPDKNKAPGSEEAFKKVSKAFQCLSVDENRKKYDLLGSDEPVYERQTTRQRAHQGFRNGFFHEGDVDADEIFRNFFFGGMNGPRTTTTQFTGFNFGTGMGTRTADNGSNGFNTRALLQLLPVLLILLVNFLPSNNEPIYSLSRSYSYEHRFVTQKGVNFFVKSRNFEQDYPLNSPERVQLEGRIEHDYLSILSHNCRLETQRLHWGYQRSTPNCDMLKQLSDPRVKKFLKLRQCFLFDHGSCKSVCLLVTGFCSEVVKATSDTYYSVKLVRDIFYV</sequence>
<dbReference type="GO" id="GO:0071218">
    <property type="term" value="P:cellular response to misfolded protein"/>
    <property type="evidence" value="ECO:0007669"/>
    <property type="project" value="TreeGrafter"/>
</dbReference>
<feature type="compositionally biased region" description="Polar residues" evidence="5">
    <location>
        <begin position="323"/>
        <end position="334"/>
    </location>
</feature>
<name>A0A124SEV7_CYNCS</name>
<dbReference type="PANTHER" id="PTHR43908:SF3">
    <property type="entry name" value="AT29763P-RELATED"/>
    <property type="match status" value="1"/>
</dbReference>
<dbReference type="GO" id="GO:0005789">
    <property type="term" value="C:endoplasmic reticulum membrane"/>
    <property type="evidence" value="ECO:0007669"/>
    <property type="project" value="TreeGrafter"/>
</dbReference>
<comment type="subcellular location">
    <subcellularLocation>
        <location evidence="1">Membrane</location>
        <topology evidence="1">Single-pass membrane protein</topology>
    </subcellularLocation>
</comment>
<dbReference type="InterPro" id="IPR051100">
    <property type="entry name" value="DnaJ_subfamily_B/C"/>
</dbReference>
<feature type="compositionally biased region" description="Gly residues" evidence="5">
    <location>
        <begin position="357"/>
        <end position="367"/>
    </location>
</feature>
<dbReference type="InterPro" id="IPR036869">
    <property type="entry name" value="J_dom_sf"/>
</dbReference>
<dbReference type="SUPFAM" id="SSF46565">
    <property type="entry name" value="Chaperone J-domain"/>
    <property type="match status" value="2"/>
</dbReference>
<dbReference type="InterPro" id="IPR015399">
    <property type="entry name" value="DUF1977_DnaJ-like"/>
</dbReference>
<evidence type="ECO:0000256" key="1">
    <source>
        <dbReference type="ARBA" id="ARBA00004167"/>
    </source>
</evidence>
<dbReference type="SMART" id="SM00028">
    <property type="entry name" value="TPR"/>
    <property type="match status" value="2"/>
</dbReference>
<dbReference type="PANTHER" id="PTHR43908">
    <property type="entry name" value="AT29763P-RELATED"/>
    <property type="match status" value="1"/>
</dbReference>
<dbReference type="SMART" id="SM00271">
    <property type="entry name" value="DnaJ"/>
    <property type="match status" value="2"/>
</dbReference>
<evidence type="ECO:0000259" key="6">
    <source>
        <dbReference type="PROSITE" id="PS50076"/>
    </source>
</evidence>
<reference evidence="7 8" key="1">
    <citation type="journal article" date="2016" name="Sci. Rep.">
        <title>The genome sequence of the outbreeding globe artichoke constructed de novo incorporating a phase-aware low-pass sequencing strategy of F1 progeny.</title>
        <authorList>
            <person name="Scaglione D."/>
            <person name="Reyes-Chin-Wo S."/>
            <person name="Acquadro A."/>
            <person name="Froenicke L."/>
            <person name="Portis E."/>
            <person name="Beitel C."/>
            <person name="Tirone M."/>
            <person name="Mauro R."/>
            <person name="Lo Monaco A."/>
            <person name="Mauromicale G."/>
            <person name="Faccioli P."/>
            <person name="Cattivelli L."/>
            <person name="Rieseberg L."/>
            <person name="Michelmore R."/>
            <person name="Lanteri S."/>
        </authorList>
    </citation>
    <scope>NUCLEOTIDE SEQUENCE [LARGE SCALE GENOMIC DNA]</scope>
    <source>
        <strain evidence="7">2C</strain>
    </source>
</reference>
<dbReference type="PRINTS" id="PR00625">
    <property type="entry name" value="JDOMAIN"/>
</dbReference>
<dbReference type="Proteomes" id="UP000243975">
    <property type="component" value="Unassembled WGS sequence"/>
</dbReference>
<keyword evidence="4" id="KW-0472">Membrane</keyword>
<dbReference type="Pfam" id="PF09320">
    <property type="entry name" value="DUF1977"/>
    <property type="match status" value="1"/>
</dbReference>
<keyword evidence="2" id="KW-0812">Transmembrane</keyword>
<dbReference type="EMBL" id="LEKV01003121">
    <property type="protein sequence ID" value="KVI01291.1"/>
    <property type="molecule type" value="Genomic_DNA"/>
</dbReference>
<feature type="domain" description="J" evidence="6">
    <location>
        <begin position="386"/>
        <end position="450"/>
    </location>
</feature>
<feature type="region of interest" description="Disordered" evidence="5">
    <location>
        <begin position="315"/>
        <end position="368"/>
    </location>
</feature>